<sequence>MNAVVSSIAEALEAEDPYRSFAEIKRLVEQHLQQINPQIRTRLTGYYNHTHMPDLVMRWPHDDDLSDRYVYLRSTTDANELKFDIRHLARQDRPIILALGAFRPSLDARALDSLAIDYHTLVLDLAAFAELTSGESADAALRRLIANTVIEGGQGLLDERSVSRLARAMTTGAQAARRGEREATEDALAFASNTMSPPIARRLTAFLGTLWRASGAPVAALERAPRYPPQLDESSLDYLLEGQEIPDGHFWSRIAREITLTDLLRHGRITATDNLQHLMRAALRSWNARVCGVTPSSVAARRGAAPLHWAHWTKSAGVLNFDAPGFVLTLAQKVNHLTSSAARAAYELPTLDEVGDRLQLLGLSLKAITLVNHGGKVAYEGEVGALHGDRLRHLSESLGPGTLVKTLEAALPPSGVPVRYNFSTRTASVKPPRGSVPLLDLVNTSIRLFTDLSQAEEERLVEVIPSGGRTLHAGIEQDMPGAESPAD</sequence>
<protein>
    <submittedName>
        <fullName evidence="1">Uncharacterized protein</fullName>
    </submittedName>
</protein>
<organism evidence="1 2">
    <name type="scientific">Streptomyces olivaceiscleroticus</name>
    <dbReference type="NCBI Taxonomy" id="68245"/>
    <lineage>
        <taxon>Bacteria</taxon>
        <taxon>Bacillati</taxon>
        <taxon>Actinomycetota</taxon>
        <taxon>Actinomycetes</taxon>
        <taxon>Kitasatosporales</taxon>
        <taxon>Streptomycetaceae</taxon>
        <taxon>Streptomyces</taxon>
    </lineage>
</organism>
<dbReference type="Proteomes" id="UP001500909">
    <property type="component" value="Unassembled WGS sequence"/>
</dbReference>
<comment type="caution">
    <text evidence="1">The sequence shown here is derived from an EMBL/GenBank/DDBJ whole genome shotgun (WGS) entry which is preliminary data.</text>
</comment>
<accession>A0ABN1AFT0</accession>
<proteinExistence type="predicted"/>
<evidence type="ECO:0000313" key="1">
    <source>
        <dbReference type="EMBL" id="GAA0475474.1"/>
    </source>
</evidence>
<keyword evidence="2" id="KW-1185">Reference proteome</keyword>
<evidence type="ECO:0000313" key="2">
    <source>
        <dbReference type="Proteomes" id="UP001500909"/>
    </source>
</evidence>
<gene>
    <name evidence="1" type="ORF">GCM10010361_44870</name>
</gene>
<name>A0ABN1AFT0_9ACTN</name>
<dbReference type="EMBL" id="BAAABY010000032">
    <property type="protein sequence ID" value="GAA0475474.1"/>
    <property type="molecule type" value="Genomic_DNA"/>
</dbReference>
<reference evidence="1 2" key="1">
    <citation type="journal article" date="2019" name="Int. J. Syst. Evol. Microbiol.">
        <title>The Global Catalogue of Microorganisms (GCM) 10K type strain sequencing project: providing services to taxonomists for standard genome sequencing and annotation.</title>
        <authorList>
            <consortium name="The Broad Institute Genomics Platform"/>
            <consortium name="The Broad Institute Genome Sequencing Center for Infectious Disease"/>
            <person name="Wu L."/>
            <person name="Ma J."/>
        </authorList>
    </citation>
    <scope>NUCLEOTIDE SEQUENCE [LARGE SCALE GENOMIC DNA]</scope>
    <source>
        <strain evidence="1 2">JCM 4805</strain>
    </source>
</reference>
<dbReference type="RefSeq" id="WP_346096942.1">
    <property type="nucleotide sequence ID" value="NZ_BAAABY010000032.1"/>
</dbReference>